<dbReference type="PANTHER" id="PTHR33318">
    <property type="entry name" value="ASPARTYL/GLUTAMYL-TRNA(ASN/GLN) AMIDOTRANSFERASE SUBUNIT"/>
    <property type="match status" value="1"/>
</dbReference>
<feature type="region of interest" description="Disordered" evidence="1">
    <location>
        <begin position="13"/>
        <end position="153"/>
    </location>
</feature>
<feature type="compositionally biased region" description="Basic and acidic residues" evidence="1">
    <location>
        <begin position="295"/>
        <end position="310"/>
    </location>
</feature>
<evidence type="ECO:0000313" key="3">
    <source>
        <dbReference type="Proteomes" id="UP001187192"/>
    </source>
</evidence>
<feature type="region of interest" description="Disordered" evidence="1">
    <location>
        <begin position="188"/>
        <end position="210"/>
    </location>
</feature>
<name>A0AA87YY76_FICCA</name>
<dbReference type="Gramene" id="FCD_00000869-RA">
    <property type="protein sequence ID" value="FCD_00000869-RA:cds"/>
    <property type="gene ID" value="FCD_00000869"/>
</dbReference>
<feature type="region of interest" description="Disordered" evidence="1">
    <location>
        <begin position="295"/>
        <end position="342"/>
    </location>
</feature>
<dbReference type="GO" id="GO:0007142">
    <property type="term" value="P:male meiosis II"/>
    <property type="evidence" value="ECO:0007669"/>
    <property type="project" value="InterPro"/>
</dbReference>
<feature type="region of interest" description="Disordered" evidence="1">
    <location>
        <begin position="358"/>
        <end position="444"/>
    </location>
</feature>
<dbReference type="PANTHER" id="PTHR33318:SF22">
    <property type="entry name" value="SUPPRESSOR PROTEIN SRP40-LIKE ISOFORM X1"/>
    <property type="match status" value="1"/>
</dbReference>
<feature type="compositionally biased region" description="Basic and acidic residues" evidence="1">
    <location>
        <begin position="359"/>
        <end position="383"/>
    </location>
</feature>
<sequence length="463" mass="51520">MGCFPACFSSNRRKRHNSFQELKTTEALQPTKPEKREKVGELIRLIRESREEAEEQESRSAKKRVTFDLNFKSNGKSSAKEVPCDSVEGKEDKKGGNEEEVLKESRSAKKRVTFDLNFKSNGESSAKEVPCDSVEGKEDKKSGNEEEVLKETEPPLLDAIALSKVAFFTQNNRYRDCRKSTDECEDIGLDDIELEDGEEDGDDDYGSGFDDKGVVVQEESSESLFSLSIDSRKQVCDAEKGEKEVNSPMPIQGFSVEEVKVKATGSCRSAGKKCQFSHSVLNPIENFAKWKEVKERPTSPFVKHQDKENISLEQDVSIVPSPEPSLKLAKRSSKPNSSEMKLEIRVDTSLSSWLVESETTLKSRASDNHSVENSESEKERELKPVSASLSPTRSRSQSPRATPIIGTVGSYWIHTGQNMDSDSSSSGKRITVTEREKRKDQTVSCNSTPFEARLGGAVDTGIC</sequence>
<feature type="compositionally biased region" description="Acidic residues" evidence="1">
    <location>
        <begin position="188"/>
        <end position="205"/>
    </location>
</feature>
<keyword evidence="3" id="KW-1185">Reference proteome</keyword>
<feature type="compositionally biased region" description="Basic and acidic residues" evidence="1">
    <location>
        <begin position="125"/>
        <end position="153"/>
    </location>
</feature>
<comment type="caution">
    <text evidence="2">The sequence shown here is derived from an EMBL/GenBank/DDBJ whole genome shotgun (WGS) entry which is preliminary data.</text>
</comment>
<feature type="compositionally biased region" description="Polar residues" evidence="1">
    <location>
        <begin position="415"/>
        <end position="428"/>
    </location>
</feature>
<organism evidence="2 3">
    <name type="scientific">Ficus carica</name>
    <name type="common">Common fig</name>
    <dbReference type="NCBI Taxonomy" id="3494"/>
    <lineage>
        <taxon>Eukaryota</taxon>
        <taxon>Viridiplantae</taxon>
        <taxon>Streptophyta</taxon>
        <taxon>Embryophyta</taxon>
        <taxon>Tracheophyta</taxon>
        <taxon>Spermatophyta</taxon>
        <taxon>Magnoliopsida</taxon>
        <taxon>eudicotyledons</taxon>
        <taxon>Gunneridae</taxon>
        <taxon>Pentapetalae</taxon>
        <taxon>rosids</taxon>
        <taxon>fabids</taxon>
        <taxon>Rosales</taxon>
        <taxon>Moraceae</taxon>
        <taxon>Ficeae</taxon>
        <taxon>Ficus</taxon>
    </lineage>
</organism>
<dbReference type="Proteomes" id="UP001187192">
    <property type="component" value="Unassembled WGS sequence"/>
</dbReference>
<proteinExistence type="predicted"/>
<reference evidence="2" key="1">
    <citation type="submission" date="2023-07" db="EMBL/GenBank/DDBJ databases">
        <title>draft genome sequence of fig (Ficus carica).</title>
        <authorList>
            <person name="Takahashi T."/>
            <person name="Nishimura K."/>
        </authorList>
    </citation>
    <scope>NUCLEOTIDE SEQUENCE</scope>
</reference>
<feature type="compositionally biased region" description="Basic and acidic residues" evidence="1">
    <location>
        <begin position="32"/>
        <end position="60"/>
    </location>
</feature>
<dbReference type="EMBL" id="BTGU01000001">
    <property type="protein sequence ID" value="GMN25762.1"/>
    <property type="molecule type" value="Genomic_DNA"/>
</dbReference>
<protein>
    <submittedName>
        <fullName evidence="2">Uncharacterized protein</fullName>
    </submittedName>
</protein>
<accession>A0AA87YY76</accession>
<evidence type="ECO:0000256" key="1">
    <source>
        <dbReference type="SAM" id="MobiDB-lite"/>
    </source>
</evidence>
<feature type="compositionally biased region" description="Basic and acidic residues" evidence="1">
    <location>
        <begin position="78"/>
        <end position="107"/>
    </location>
</feature>
<dbReference type="InterPro" id="IPR039300">
    <property type="entry name" value="JASON"/>
</dbReference>
<feature type="compositionally biased region" description="Polar residues" evidence="1">
    <location>
        <begin position="387"/>
        <end position="400"/>
    </location>
</feature>
<feature type="compositionally biased region" description="Polar residues" evidence="1">
    <location>
        <begin position="19"/>
        <end position="28"/>
    </location>
</feature>
<dbReference type="AlphaFoldDB" id="A0AA87YY76"/>
<gene>
    <name evidence="2" type="ORF">TIFTF001_001052</name>
</gene>
<evidence type="ECO:0000313" key="2">
    <source>
        <dbReference type="EMBL" id="GMN25762.1"/>
    </source>
</evidence>
<feature type="compositionally biased region" description="Basic and acidic residues" evidence="1">
    <location>
        <begin position="431"/>
        <end position="441"/>
    </location>
</feature>